<dbReference type="Pfam" id="PF13530">
    <property type="entry name" value="SCP2_2"/>
    <property type="match status" value="1"/>
</dbReference>
<dbReference type="Pfam" id="PF17668">
    <property type="entry name" value="Acetyltransf_17"/>
    <property type="match status" value="1"/>
</dbReference>
<comment type="subunit">
    <text evidence="3">Homohexamer; trimer of dimers.</text>
</comment>
<feature type="active site" description="Proton donor" evidence="3">
    <location>
        <position position="123"/>
    </location>
</feature>
<organism evidence="6 7">
    <name type="scientific">Amycolatopsis pithecellobii</name>
    <dbReference type="NCBI Taxonomy" id="664692"/>
    <lineage>
        <taxon>Bacteria</taxon>
        <taxon>Bacillati</taxon>
        <taxon>Actinomycetota</taxon>
        <taxon>Actinomycetes</taxon>
        <taxon>Pseudonocardiales</taxon>
        <taxon>Pseudonocardiaceae</taxon>
        <taxon>Amycolatopsis</taxon>
    </lineage>
</organism>
<evidence type="ECO:0000256" key="1">
    <source>
        <dbReference type="ARBA" id="ARBA00022679"/>
    </source>
</evidence>
<dbReference type="EMBL" id="WMBA01000039">
    <property type="protein sequence ID" value="MTD56841.1"/>
    <property type="molecule type" value="Genomic_DNA"/>
</dbReference>
<dbReference type="Gene3D" id="3.30.1050.10">
    <property type="entry name" value="SCP2 sterol-binding domain"/>
    <property type="match status" value="1"/>
</dbReference>
<name>A0A6N7Z6Z7_9PSEU</name>
<dbReference type="InterPro" id="IPR025559">
    <property type="entry name" value="Eis_dom"/>
</dbReference>
<dbReference type="PANTHER" id="PTHR37817">
    <property type="entry name" value="N-ACETYLTRANSFERASE EIS"/>
    <property type="match status" value="1"/>
</dbReference>
<dbReference type="GO" id="GO:0030649">
    <property type="term" value="P:aminoglycoside antibiotic catabolic process"/>
    <property type="evidence" value="ECO:0007669"/>
    <property type="project" value="TreeGrafter"/>
</dbReference>
<dbReference type="InterPro" id="IPR022902">
    <property type="entry name" value="NAcTrfase_Eis"/>
</dbReference>
<evidence type="ECO:0000313" key="6">
    <source>
        <dbReference type="EMBL" id="MTD56841.1"/>
    </source>
</evidence>
<keyword evidence="1 3" id="KW-0808">Transferase</keyword>
<dbReference type="GO" id="GO:0034069">
    <property type="term" value="F:aminoglycoside N-acetyltransferase activity"/>
    <property type="evidence" value="ECO:0007669"/>
    <property type="project" value="TreeGrafter"/>
</dbReference>
<accession>A0A6N7Z6Z7</accession>
<sequence length="399" mass="44044">MSDYTVRLLRPDETFEATALFHAALHAPPPKDDERPYLERMFQPGRAFGAFDTELIGSARSFDAELTVPGGKRVPLGAVTGVGVRADRTRRGVLSRIMHAQLTDFAARGVPLAGLYATEGSIYGRFGYGVATVTQDFQVDRRRALLRPEVPASGEVELLRMPDAVERLAALYARLPLTRPGLMTRPPYWWARFERHAHRDDDRPLAIIHNGPGGPDGLAIYNVRRNGWRDPSTLDVWDLHVATPDAYTGLWRYFLSVDLVDTIEAGDRPRDEPLPLLFTDMRAARITRGGDDLWLRLVDVPAALAAREYDGEPVVLEVTDPLLEANSGRYRVGPGGVTRTELPARLRLGADALAMLYLGTWQASALVAAGRIQAADEDAPRLADRLFATGGQAWCGTHF</sequence>
<evidence type="ECO:0000256" key="3">
    <source>
        <dbReference type="HAMAP-Rule" id="MF_01812"/>
    </source>
</evidence>
<dbReference type="NCBIfam" id="NF002367">
    <property type="entry name" value="PRK01346.1-4"/>
    <property type="match status" value="1"/>
</dbReference>
<feature type="active site" description="Proton acceptor; via carboxylate" evidence="3">
    <location>
        <position position="399"/>
    </location>
</feature>
<reference evidence="6 7" key="1">
    <citation type="submission" date="2019-11" db="EMBL/GenBank/DDBJ databases">
        <title>Draft genome of Amycolatopsis RM579.</title>
        <authorList>
            <person name="Duangmal K."/>
            <person name="Mingma R."/>
        </authorList>
    </citation>
    <scope>NUCLEOTIDE SEQUENCE [LARGE SCALE GENOMIC DNA]</scope>
    <source>
        <strain evidence="6 7">RM579</strain>
    </source>
</reference>
<dbReference type="Pfam" id="PF13527">
    <property type="entry name" value="Acetyltransf_9"/>
    <property type="match status" value="1"/>
</dbReference>
<keyword evidence="2 3" id="KW-0012">Acyltransferase</keyword>
<dbReference type="PANTHER" id="PTHR37817:SF1">
    <property type="entry name" value="N-ACETYLTRANSFERASE EIS"/>
    <property type="match status" value="1"/>
</dbReference>
<feature type="binding site" evidence="3">
    <location>
        <begin position="90"/>
        <end position="95"/>
    </location>
    <ligand>
        <name>acetyl-CoA</name>
        <dbReference type="ChEBI" id="CHEBI:57288"/>
    </ligand>
</feature>
<dbReference type="SUPFAM" id="SSF55718">
    <property type="entry name" value="SCP-like"/>
    <property type="match status" value="1"/>
</dbReference>
<feature type="domain" description="Enhanced intracellular survival protein" evidence="4">
    <location>
        <begin position="300"/>
        <end position="395"/>
    </location>
</feature>
<evidence type="ECO:0000259" key="4">
    <source>
        <dbReference type="Pfam" id="PF13530"/>
    </source>
</evidence>
<gene>
    <name evidence="6" type="ORF">GKO32_23120</name>
</gene>
<dbReference type="InterPro" id="IPR041380">
    <property type="entry name" value="Acetyltransf_17"/>
</dbReference>
<evidence type="ECO:0000256" key="2">
    <source>
        <dbReference type="ARBA" id="ARBA00023315"/>
    </source>
</evidence>
<feature type="binding site" evidence="3">
    <location>
        <begin position="82"/>
        <end position="84"/>
    </location>
    <ligand>
        <name>acetyl-CoA</name>
        <dbReference type="ChEBI" id="CHEBI:57288"/>
    </ligand>
</feature>
<feature type="binding site" evidence="3">
    <location>
        <begin position="118"/>
        <end position="119"/>
    </location>
    <ligand>
        <name>acetyl-CoA</name>
        <dbReference type="ChEBI" id="CHEBI:57288"/>
    </ligand>
</feature>
<dbReference type="Gene3D" id="3.40.630.30">
    <property type="match status" value="2"/>
</dbReference>
<keyword evidence="7" id="KW-1185">Reference proteome</keyword>
<dbReference type="AlphaFoldDB" id="A0A6N7Z6Z7"/>
<dbReference type="HAMAP" id="MF_01812">
    <property type="entry name" value="Eis"/>
    <property type="match status" value="1"/>
</dbReference>
<evidence type="ECO:0000259" key="5">
    <source>
        <dbReference type="Pfam" id="PF17668"/>
    </source>
</evidence>
<dbReference type="InterPro" id="IPR016181">
    <property type="entry name" value="Acyl_CoA_acyltransferase"/>
</dbReference>
<evidence type="ECO:0000313" key="7">
    <source>
        <dbReference type="Proteomes" id="UP000440096"/>
    </source>
</evidence>
<comment type="similarity">
    <text evidence="3">Belongs to the acetyltransferase Eis family.</text>
</comment>
<protein>
    <submittedName>
        <fullName evidence="6">GNAT family N-acetyltransferase</fullName>
    </submittedName>
</protein>
<dbReference type="Proteomes" id="UP000440096">
    <property type="component" value="Unassembled WGS sequence"/>
</dbReference>
<proteinExistence type="inferred from homology"/>
<comment type="caution">
    <text evidence="6">The sequence shown here is derived from an EMBL/GenBank/DDBJ whole genome shotgun (WGS) entry which is preliminary data.</text>
</comment>
<dbReference type="InterPro" id="IPR051554">
    <property type="entry name" value="Acetyltransferase_Eis"/>
</dbReference>
<dbReference type="RefSeq" id="WP_312868398.1">
    <property type="nucleotide sequence ID" value="NZ_WMBA01000039.1"/>
</dbReference>
<dbReference type="InterPro" id="IPR036527">
    <property type="entry name" value="SCP2_sterol-bd_dom_sf"/>
</dbReference>
<feature type="domain" description="Eis-like acetyltransferase" evidence="5">
    <location>
        <begin position="181"/>
        <end position="287"/>
    </location>
</feature>
<dbReference type="SUPFAM" id="SSF55729">
    <property type="entry name" value="Acyl-CoA N-acyltransferases (Nat)"/>
    <property type="match status" value="1"/>
</dbReference>